<evidence type="ECO:0000256" key="2">
    <source>
        <dbReference type="ARBA" id="ARBA00023015"/>
    </source>
</evidence>
<dbReference type="RefSeq" id="WP_034203526.1">
    <property type="nucleotide sequence ID" value="NZ_CABVQJ010000022.1"/>
</dbReference>
<dbReference type="SUPFAM" id="SSF88946">
    <property type="entry name" value="Sigma2 domain of RNA polymerase sigma factors"/>
    <property type="match status" value="1"/>
</dbReference>
<dbReference type="PANTHER" id="PTHR43133">
    <property type="entry name" value="RNA POLYMERASE ECF-TYPE SIGMA FACTO"/>
    <property type="match status" value="1"/>
</dbReference>
<accession>A0A1C8ZM60</accession>
<keyword evidence="2" id="KW-0805">Transcription regulation</keyword>
<organism evidence="8 9">
    <name type="scientific">Burkholderia contaminans</name>
    <dbReference type="NCBI Taxonomy" id="488447"/>
    <lineage>
        <taxon>Bacteria</taxon>
        <taxon>Pseudomonadati</taxon>
        <taxon>Pseudomonadota</taxon>
        <taxon>Betaproteobacteria</taxon>
        <taxon>Burkholderiales</taxon>
        <taxon>Burkholderiaceae</taxon>
        <taxon>Burkholderia</taxon>
        <taxon>Burkholderia cepacia complex</taxon>
    </lineage>
</organism>
<dbReference type="GO" id="GO:0003677">
    <property type="term" value="F:DNA binding"/>
    <property type="evidence" value="ECO:0007669"/>
    <property type="project" value="InterPro"/>
</dbReference>
<dbReference type="InterPro" id="IPR013249">
    <property type="entry name" value="RNA_pol_sigma70_r4_t2"/>
</dbReference>
<evidence type="ECO:0000256" key="4">
    <source>
        <dbReference type="ARBA" id="ARBA00023163"/>
    </source>
</evidence>
<evidence type="ECO:0000313" key="9">
    <source>
        <dbReference type="Proteomes" id="UP000269271"/>
    </source>
</evidence>
<evidence type="ECO:0000313" key="8">
    <source>
        <dbReference type="EMBL" id="RQT18935.1"/>
    </source>
</evidence>
<evidence type="ECO:0000256" key="5">
    <source>
        <dbReference type="SAM" id="MobiDB-lite"/>
    </source>
</evidence>
<feature type="domain" description="RNA polymerase sigma-70 region 2" evidence="6">
    <location>
        <begin position="48"/>
        <end position="115"/>
    </location>
</feature>
<reference evidence="8 9" key="1">
    <citation type="submission" date="2018-08" db="EMBL/GenBank/DDBJ databases">
        <title>Comparative analysis of Burkholderia isolates from Puerto Rico.</title>
        <authorList>
            <person name="Hall C."/>
            <person name="Sahl J."/>
            <person name="Wagner D."/>
        </authorList>
    </citation>
    <scope>NUCLEOTIDE SEQUENCE [LARGE SCALE GENOMIC DNA]</scope>
    <source>
        <strain evidence="8 9">Bp9001</strain>
    </source>
</reference>
<protein>
    <submittedName>
        <fullName evidence="8">Sigma-70 family RNA polymerase sigma factor</fullName>
    </submittedName>
</protein>
<name>A0A0G3Z657_9BURK</name>
<dbReference type="InterPro" id="IPR039425">
    <property type="entry name" value="RNA_pol_sigma-70-like"/>
</dbReference>
<dbReference type="CDD" id="cd06171">
    <property type="entry name" value="Sigma70_r4"/>
    <property type="match status" value="1"/>
</dbReference>
<gene>
    <name evidence="8" type="ORF">DF037_34300</name>
</gene>
<feature type="domain" description="RNA polymerase sigma factor 70 region 4 type 2" evidence="7">
    <location>
        <begin position="145"/>
        <end position="197"/>
    </location>
</feature>
<dbReference type="AlphaFoldDB" id="A0A0G3Z657"/>
<dbReference type="Proteomes" id="UP000269271">
    <property type="component" value="Unassembled WGS sequence"/>
</dbReference>
<evidence type="ECO:0000259" key="6">
    <source>
        <dbReference type="Pfam" id="PF04542"/>
    </source>
</evidence>
<dbReference type="Gene3D" id="1.10.1740.10">
    <property type="match status" value="1"/>
</dbReference>
<keyword evidence="3" id="KW-0731">Sigma factor</keyword>
<dbReference type="InterPro" id="IPR014284">
    <property type="entry name" value="RNA_pol_sigma-70_dom"/>
</dbReference>
<dbReference type="NCBIfam" id="TIGR02937">
    <property type="entry name" value="sigma70-ECF"/>
    <property type="match status" value="1"/>
</dbReference>
<comment type="similarity">
    <text evidence="1">Belongs to the sigma-70 factor family. ECF subfamily.</text>
</comment>
<dbReference type="Gene3D" id="1.10.10.10">
    <property type="entry name" value="Winged helix-like DNA-binding domain superfamily/Winged helix DNA-binding domain"/>
    <property type="match status" value="1"/>
</dbReference>
<dbReference type="SUPFAM" id="SSF88659">
    <property type="entry name" value="Sigma3 and sigma4 domains of RNA polymerase sigma factors"/>
    <property type="match status" value="1"/>
</dbReference>
<dbReference type="Pfam" id="PF04542">
    <property type="entry name" value="Sigma70_r2"/>
    <property type="match status" value="1"/>
</dbReference>
<evidence type="ECO:0000259" key="7">
    <source>
        <dbReference type="Pfam" id="PF08281"/>
    </source>
</evidence>
<dbReference type="KEGG" id="bcon:NL30_35770"/>
<dbReference type="PANTHER" id="PTHR43133:SF62">
    <property type="entry name" value="RNA POLYMERASE SIGMA FACTOR SIGZ"/>
    <property type="match status" value="1"/>
</dbReference>
<dbReference type="GO" id="GO:0006352">
    <property type="term" value="P:DNA-templated transcription initiation"/>
    <property type="evidence" value="ECO:0007669"/>
    <property type="project" value="InterPro"/>
</dbReference>
<feature type="region of interest" description="Disordered" evidence="5">
    <location>
        <begin position="1"/>
        <end position="22"/>
    </location>
</feature>
<dbReference type="GO" id="GO:0016987">
    <property type="term" value="F:sigma factor activity"/>
    <property type="evidence" value="ECO:0007669"/>
    <property type="project" value="UniProtKB-KW"/>
</dbReference>
<dbReference type="InterPro" id="IPR007627">
    <property type="entry name" value="RNA_pol_sigma70_r2"/>
</dbReference>
<comment type="caution">
    <text evidence="8">The sequence shown here is derived from an EMBL/GenBank/DDBJ whole genome shotgun (WGS) entry which is preliminary data.</text>
</comment>
<dbReference type="EMBL" id="QTQX01000031">
    <property type="protein sequence ID" value="RQT18935.1"/>
    <property type="molecule type" value="Genomic_DNA"/>
</dbReference>
<keyword evidence="4" id="KW-0804">Transcription</keyword>
<dbReference type="InterPro" id="IPR036388">
    <property type="entry name" value="WH-like_DNA-bd_sf"/>
</dbReference>
<dbReference type="Pfam" id="PF08281">
    <property type="entry name" value="Sigma70_r4_2"/>
    <property type="match status" value="1"/>
</dbReference>
<accession>A0A0G3Z657</accession>
<evidence type="ECO:0000256" key="1">
    <source>
        <dbReference type="ARBA" id="ARBA00010641"/>
    </source>
</evidence>
<proteinExistence type="inferred from homology"/>
<dbReference type="InterPro" id="IPR013325">
    <property type="entry name" value="RNA_pol_sigma_r2"/>
</dbReference>
<evidence type="ECO:0000256" key="3">
    <source>
        <dbReference type="ARBA" id="ARBA00023082"/>
    </source>
</evidence>
<dbReference type="InterPro" id="IPR013324">
    <property type="entry name" value="RNA_pol_sigma_r3/r4-like"/>
</dbReference>
<sequence length="203" mass="22737">MSDTPGGASGFDQSAPSRDADADVARREHLNRVMLQAATGDQAAFAELYRLTASRVFGTIVRMLHDHGEAEDLLQEVYTTAWRRIDAFDPARGGAMTWLITLARNKTIDRLRQHRDAQLDDEQALELPAEDPTPATLAEASQERLRLERCLAQLDPQQGRAVREAFFSGATYSELAARLRVPLGTMKSWIRRSLMQLKVCLEQ</sequence>